<evidence type="ECO:0000313" key="21">
    <source>
        <dbReference type="Proteomes" id="UP000308489"/>
    </source>
</evidence>
<evidence type="ECO:0000256" key="6">
    <source>
        <dbReference type="ARBA" id="ARBA00015850"/>
    </source>
</evidence>
<evidence type="ECO:0000256" key="19">
    <source>
        <dbReference type="HAMAP-Rule" id="MF_00719"/>
    </source>
</evidence>
<evidence type="ECO:0000256" key="13">
    <source>
        <dbReference type="ARBA" id="ARBA00023136"/>
    </source>
</evidence>
<evidence type="ECO:0000256" key="1">
    <source>
        <dbReference type="ARBA" id="ARBA00001946"/>
    </source>
</evidence>
<accession>A0A4U9R4W1</accession>
<gene>
    <name evidence="19 20" type="primary">cobS</name>
    <name evidence="20" type="ORF">NCTC503_00883</name>
</gene>
<evidence type="ECO:0000256" key="14">
    <source>
        <dbReference type="ARBA" id="ARBA00025228"/>
    </source>
</evidence>
<evidence type="ECO:0000256" key="4">
    <source>
        <dbReference type="ARBA" id="ARBA00010561"/>
    </source>
</evidence>
<evidence type="ECO:0000256" key="9">
    <source>
        <dbReference type="ARBA" id="ARBA00022679"/>
    </source>
</evidence>
<comment type="cofactor">
    <cofactor evidence="1 19">
        <name>Mg(2+)</name>
        <dbReference type="ChEBI" id="CHEBI:18420"/>
    </cofactor>
</comment>
<dbReference type="Proteomes" id="UP000308489">
    <property type="component" value="Chromosome 1"/>
</dbReference>
<comment type="catalytic activity">
    <reaction evidence="17 19">
        <text>alpha-ribazole + adenosylcob(III)inamide-GDP = adenosylcob(III)alamin + GMP + H(+)</text>
        <dbReference type="Rhea" id="RHEA:16049"/>
        <dbReference type="ChEBI" id="CHEBI:10329"/>
        <dbReference type="ChEBI" id="CHEBI:15378"/>
        <dbReference type="ChEBI" id="CHEBI:18408"/>
        <dbReference type="ChEBI" id="CHEBI:58115"/>
        <dbReference type="ChEBI" id="CHEBI:60487"/>
        <dbReference type="EC" id="2.7.8.26"/>
    </reaction>
</comment>
<dbReference type="KEGG" id="hhw:NCTC503_00883"/>
<dbReference type="UniPathway" id="UPA00148">
    <property type="reaction ID" value="UER00238"/>
</dbReference>
<keyword evidence="21" id="KW-1185">Reference proteome</keyword>
<dbReference type="HAMAP" id="MF_00719">
    <property type="entry name" value="CobS"/>
    <property type="match status" value="1"/>
</dbReference>
<feature type="transmembrane region" description="Helical" evidence="19">
    <location>
        <begin position="111"/>
        <end position="134"/>
    </location>
</feature>
<dbReference type="EC" id="2.7.8.26" evidence="5 19"/>
<evidence type="ECO:0000256" key="11">
    <source>
        <dbReference type="ARBA" id="ARBA00022842"/>
    </source>
</evidence>
<comment type="function">
    <text evidence="14 19">Joins adenosylcobinamide-GDP and alpha-ribazole to generate adenosylcobalamin (Ado-cobalamin). Also synthesizes adenosylcobalamin 5'-phosphate from adenosylcobinamide-GDP and alpha-ribazole 5'-phosphate.</text>
</comment>
<feature type="transmembrane region" description="Helical" evidence="19">
    <location>
        <begin position="59"/>
        <end position="80"/>
    </location>
</feature>
<keyword evidence="13 19" id="KW-0472">Membrane</keyword>
<evidence type="ECO:0000313" key="20">
    <source>
        <dbReference type="EMBL" id="VTQ86149.1"/>
    </source>
</evidence>
<dbReference type="GO" id="GO:0008818">
    <property type="term" value="F:cobalamin 5'-phosphate synthase activity"/>
    <property type="evidence" value="ECO:0007669"/>
    <property type="project" value="UniProtKB-UniRule"/>
</dbReference>
<evidence type="ECO:0000256" key="17">
    <source>
        <dbReference type="ARBA" id="ARBA00048623"/>
    </source>
</evidence>
<keyword evidence="9 19" id="KW-0808">Transferase</keyword>
<dbReference type="PANTHER" id="PTHR34148:SF1">
    <property type="entry name" value="ADENOSYLCOBINAMIDE-GDP RIBAZOLETRANSFERASE"/>
    <property type="match status" value="1"/>
</dbReference>
<evidence type="ECO:0000256" key="12">
    <source>
        <dbReference type="ARBA" id="ARBA00022989"/>
    </source>
</evidence>
<feature type="transmembrane region" description="Helical" evidence="19">
    <location>
        <begin position="35"/>
        <end position="53"/>
    </location>
</feature>
<dbReference type="GO" id="GO:0009236">
    <property type="term" value="P:cobalamin biosynthetic process"/>
    <property type="evidence" value="ECO:0007669"/>
    <property type="project" value="UniProtKB-UniRule"/>
</dbReference>
<dbReference type="OrthoDB" id="9794626at2"/>
<evidence type="ECO:0000256" key="8">
    <source>
        <dbReference type="ARBA" id="ARBA00022573"/>
    </source>
</evidence>
<comment type="subcellular location">
    <subcellularLocation>
        <location evidence="2 19">Cell membrane</location>
        <topology evidence="2 19">Multi-pass membrane protein</topology>
    </subcellularLocation>
</comment>
<dbReference type="RefSeq" id="WP_138209597.1">
    <property type="nucleotide sequence ID" value="NZ_CBCSDB010000030.1"/>
</dbReference>
<organism evidence="20 21">
    <name type="scientific">Hathewaya histolytica</name>
    <name type="common">Clostridium histolyticum</name>
    <dbReference type="NCBI Taxonomy" id="1498"/>
    <lineage>
        <taxon>Bacteria</taxon>
        <taxon>Bacillati</taxon>
        <taxon>Bacillota</taxon>
        <taxon>Clostridia</taxon>
        <taxon>Eubacteriales</taxon>
        <taxon>Clostridiaceae</taxon>
        <taxon>Hathewaya</taxon>
    </lineage>
</organism>
<evidence type="ECO:0000256" key="5">
    <source>
        <dbReference type="ARBA" id="ARBA00013200"/>
    </source>
</evidence>
<keyword evidence="7 19" id="KW-1003">Cell membrane</keyword>
<keyword evidence="8 19" id="KW-0169">Cobalamin biosynthesis</keyword>
<name>A0A4U9R4W1_HATHI</name>
<dbReference type="InterPro" id="IPR003805">
    <property type="entry name" value="CobS"/>
</dbReference>
<reference evidence="20 21" key="1">
    <citation type="submission" date="2019-05" db="EMBL/GenBank/DDBJ databases">
        <authorList>
            <consortium name="Pathogen Informatics"/>
        </authorList>
    </citation>
    <scope>NUCLEOTIDE SEQUENCE [LARGE SCALE GENOMIC DNA]</scope>
    <source>
        <strain evidence="20 21">NCTC503</strain>
    </source>
</reference>
<feature type="transmembrane region" description="Helical" evidence="19">
    <location>
        <begin position="171"/>
        <end position="192"/>
    </location>
</feature>
<protein>
    <recommendedName>
        <fullName evidence="6 19">Adenosylcobinamide-GDP ribazoletransferase</fullName>
        <ecNumber evidence="5 19">2.7.8.26</ecNumber>
    </recommendedName>
    <alternativeName>
        <fullName evidence="16 19">Cobalamin synthase</fullName>
    </alternativeName>
    <alternativeName>
        <fullName evidence="15 19">Cobalamin-5'-phosphate synthase</fullName>
    </alternativeName>
</protein>
<evidence type="ECO:0000256" key="3">
    <source>
        <dbReference type="ARBA" id="ARBA00004663"/>
    </source>
</evidence>
<feature type="transmembrane region" description="Helical" evidence="19">
    <location>
        <begin position="198"/>
        <end position="219"/>
    </location>
</feature>
<comment type="pathway">
    <text evidence="3 19">Cofactor biosynthesis; adenosylcobalamin biosynthesis; adenosylcobalamin from cob(II)yrinate a,c-diamide: step 7/7.</text>
</comment>
<comment type="similarity">
    <text evidence="4 19">Belongs to the CobS family.</text>
</comment>
<sequence length="252" mass="27941">MKYFLNNLLLYFQFFTRIPINKSLDCDMKNFRDGAFFFPVIGLFIGALQYGLYRILINFIPGNIVAVIVLTVPIIVTGGLHVDGLGDTCDGFFSFKGDKEKIMEVMKDSRVGTFASIAIVVDILLRYTAISTLISTGNPYMLIAAPIVGRFTVVFLAFIGKSAKKNSSANIYINNIDVKGIIIATLITFLFIFKLISIKYTLIIIVASLVVSYAFNLFCNNKIGGLNGDNLGANYEIIDVFSMILYIALVLR</sequence>
<dbReference type="NCBIfam" id="TIGR00317">
    <property type="entry name" value="cobS"/>
    <property type="match status" value="1"/>
</dbReference>
<evidence type="ECO:0000256" key="15">
    <source>
        <dbReference type="ARBA" id="ARBA00032605"/>
    </source>
</evidence>
<evidence type="ECO:0000256" key="10">
    <source>
        <dbReference type="ARBA" id="ARBA00022692"/>
    </source>
</evidence>
<feature type="transmembrane region" description="Helical" evidence="19">
    <location>
        <begin position="140"/>
        <end position="159"/>
    </location>
</feature>
<evidence type="ECO:0000256" key="7">
    <source>
        <dbReference type="ARBA" id="ARBA00022475"/>
    </source>
</evidence>
<keyword evidence="10 19" id="KW-0812">Transmembrane</keyword>
<dbReference type="GO" id="GO:0005886">
    <property type="term" value="C:plasma membrane"/>
    <property type="evidence" value="ECO:0007669"/>
    <property type="project" value="UniProtKB-SubCell"/>
</dbReference>
<dbReference type="Pfam" id="PF02654">
    <property type="entry name" value="CobS"/>
    <property type="match status" value="1"/>
</dbReference>
<dbReference type="EMBL" id="LR590481">
    <property type="protein sequence ID" value="VTQ86149.1"/>
    <property type="molecule type" value="Genomic_DNA"/>
</dbReference>
<evidence type="ECO:0000256" key="16">
    <source>
        <dbReference type="ARBA" id="ARBA00032853"/>
    </source>
</evidence>
<evidence type="ECO:0000256" key="2">
    <source>
        <dbReference type="ARBA" id="ARBA00004651"/>
    </source>
</evidence>
<feature type="transmembrane region" description="Helical" evidence="19">
    <location>
        <begin position="231"/>
        <end position="251"/>
    </location>
</feature>
<dbReference type="GO" id="GO:0051073">
    <property type="term" value="F:adenosylcobinamide-GDP ribazoletransferase activity"/>
    <property type="evidence" value="ECO:0007669"/>
    <property type="project" value="UniProtKB-UniRule"/>
</dbReference>
<keyword evidence="12 19" id="KW-1133">Transmembrane helix</keyword>
<dbReference type="PANTHER" id="PTHR34148">
    <property type="entry name" value="ADENOSYLCOBINAMIDE-GDP RIBAZOLETRANSFERASE"/>
    <property type="match status" value="1"/>
</dbReference>
<dbReference type="AlphaFoldDB" id="A0A4U9R4W1"/>
<evidence type="ECO:0000256" key="18">
    <source>
        <dbReference type="ARBA" id="ARBA00049504"/>
    </source>
</evidence>
<keyword evidence="11 19" id="KW-0460">Magnesium</keyword>
<proteinExistence type="inferred from homology"/>
<comment type="catalytic activity">
    <reaction evidence="18 19">
        <text>alpha-ribazole 5'-phosphate + adenosylcob(III)inamide-GDP = adenosylcob(III)alamin 5'-phosphate + GMP + H(+)</text>
        <dbReference type="Rhea" id="RHEA:23560"/>
        <dbReference type="ChEBI" id="CHEBI:15378"/>
        <dbReference type="ChEBI" id="CHEBI:57918"/>
        <dbReference type="ChEBI" id="CHEBI:58115"/>
        <dbReference type="ChEBI" id="CHEBI:60487"/>
        <dbReference type="ChEBI" id="CHEBI:60493"/>
        <dbReference type="EC" id="2.7.8.26"/>
    </reaction>
</comment>